<dbReference type="HOGENOM" id="CLU_130902_2_1_0"/>
<dbReference type="SUPFAM" id="SSF54909">
    <property type="entry name" value="Dimeric alpha+beta barrel"/>
    <property type="match status" value="1"/>
</dbReference>
<dbReference type="PANTHER" id="PTHR35174">
    <property type="entry name" value="BLL7171 PROTEIN-RELATED"/>
    <property type="match status" value="1"/>
</dbReference>
<reference evidence="3" key="1">
    <citation type="submission" date="2006-10" db="EMBL/GenBank/DDBJ databases">
        <title>Complete sequence of Solibacter usitatus Ellin6076.</title>
        <authorList>
            <consortium name="US DOE Joint Genome Institute"/>
            <person name="Copeland A."/>
            <person name="Lucas S."/>
            <person name="Lapidus A."/>
            <person name="Barry K."/>
            <person name="Detter J.C."/>
            <person name="Glavina del Rio T."/>
            <person name="Hammon N."/>
            <person name="Israni S."/>
            <person name="Dalin E."/>
            <person name="Tice H."/>
            <person name="Pitluck S."/>
            <person name="Thompson L.S."/>
            <person name="Brettin T."/>
            <person name="Bruce D."/>
            <person name="Han C."/>
            <person name="Tapia R."/>
            <person name="Gilna P."/>
            <person name="Schmutz J."/>
            <person name="Larimer F."/>
            <person name="Land M."/>
            <person name="Hauser L."/>
            <person name="Kyrpides N."/>
            <person name="Mikhailova N."/>
            <person name="Janssen P.H."/>
            <person name="Kuske C.R."/>
            <person name="Richardson P."/>
        </authorList>
    </citation>
    <scope>NUCLEOTIDE SEQUENCE</scope>
    <source>
        <strain evidence="3">Ellin6076</strain>
    </source>
</reference>
<dbReference type="InterPro" id="IPR011008">
    <property type="entry name" value="Dimeric_a/b-barrel"/>
</dbReference>
<protein>
    <submittedName>
        <fullName evidence="3">DGPFAETKE family protein</fullName>
    </submittedName>
</protein>
<evidence type="ECO:0000256" key="1">
    <source>
        <dbReference type="ARBA" id="ARBA00007689"/>
    </source>
</evidence>
<dbReference type="KEGG" id="sus:Acid_2429"/>
<accession>Q025A8</accession>
<dbReference type="InParanoid" id="Q025A8"/>
<organism evidence="3">
    <name type="scientific">Solibacter usitatus (strain Ellin6076)</name>
    <dbReference type="NCBI Taxonomy" id="234267"/>
    <lineage>
        <taxon>Bacteria</taxon>
        <taxon>Pseudomonadati</taxon>
        <taxon>Acidobacteriota</taxon>
        <taxon>Terriglobia</taxon>
        <taxon>Bryobacterales</taxon>
        <taxon>Solibacteraceae</taxon>
        <taxon>Candidatus Solibacter</taxon>
    </lineage>
</organism>
<name>Q025A8_SOLUE</name>
<proteinExistence type="inferred from homology"/>
<dbReference type="eggNOG" id="COG3795">
    <property type="taxonomic scope" value="Bacteria"/>
</dbReference>
<gene>
    <name evidence="3" type="ordered locus">Acid_2429</name>
</gene>
<dbReference type="InterPro" id="IPR005545">
    <property type="entry name" value="YCII"/>
</dbReference>
<dbReference type="Pfam" id="PF03795">
    <property type="entry name" value="YCII"/>
    <property type="match status" value="1"/>
</dbReference>
<dbReference type="EMBL" id="CP000473">
    <property type="protein sequence ID" value="ABJ83418.1"/>
    <property type="molecule type" value="Genomic_DNA"/>
</dbReference>
<feature type="domain" description="YCII-related" evidence="2">
    <location>
        <begin position="15"/>
        <end position="110"/>
    </location>
</feature>
<sequence>MDTYLILLHESNKIPKLSPEEIQAVIARYKAWGERMRAAGSYLGSNKLEDTGRVLRGDSGKVRITDGPFTETKDVLGGYYMVQAETYEQAAELCRDSPHLDYGPIEIRRIEVL</sequence>
<dbReference type="PANTHER" id="PTHR35174:SF3">
    <property type="entry name" value="BLL7171 PROTEIN"/>
    <property type="match status" value="1"/>
</dbReference>
<dbReference type="STRING" id="234267.Acid_2429"/>
<evidence type="ECO:0000313" key="3">
    <source>
        <dbReference type="EMBL" id="ABJ83418.1"/>
    </source>
</evidence>
<dbReference type="Gene3D" id="3.30.70.1060">
    <property type="entry name" value="Dimeric alpha+beta barrel"/>
    <property type="match status" value="1"/>
</dbReference>
<evidence type="ECO:0000259" key="2">
    <source>
        <dbReference type="Pfam" id="PF03795"/>
    </source>
</evidence>
<comment type="similarity">
    <text evidence="1">Belongs to the YciI family.</text>
</comment>
<dbReference type="OrthoDB" id="9807535at2"/>
<dbReference type="AlphaFoldDB" id="Q025A8"/>